<sequence length="1276" mass="142492">MALLANAHLLAILLAPSLENAELQSLAVTSKSMHEAFCPFLWEKVAFVAFSTATSSMRDYSDPDFAKTLVKHREHVREVCISTETNESSVQSEVYTNLSVFLDIVKKLCPNIIRLDAFYDSFRASPIADFMDTYRHNLLSVHLKLHDLSNGTWTKCLKALSGIDRLRKLKIDNLPMFIVFVLLQTLRTTSRGLKQIEFGICSSASEGLSRLVAKREECPLADRDSRLAAFQAMVNKEYEGKGVVHVLDDCLQLFQDSLLPANTTTDAYFVPDALAVHFNLDVCTDTTKLVGNTLLLLGFMPENSLSRLELDNMCADDSVLSYIALTQRNLKSLRVAHLQANISTGSLQQLLVACRGLESIDLLSPHQISNANGALKTQFTMVGTEPHIDASGLVSGERWGCTRLKYWNVHLSSICLLCQDSRHRSVDNNKPLFPSTEFWQQLGEMKHLRYLGFGHDLDHRSGSADHSRFHCFFLHDPNATKDDHSPRLYETCSDFNAAAVSHLVGLKNLEELALCHEVMHQTTKECLQQWKAMWPKLRKVHGCGGYIEKTAIPEGKSQIGAFTAARQRNTDLIHSILTDSTEKLLQLDGSTEVEAARRNIEKMQSLFASCMNEDRLTQAGRQPLYDQVRRLLDIFPVQNSHLLPAFSSNTPEHETPQQKTKKRRKRDDVSSGAGSTDSDANNQTASMPPPPVAVASVIDQTTLAEVLAFLESINVDKFLQMSVGTDPIDPTINGMTIGESGLGLPSKQYYHDNATMDAYHSLIQTLFSTVLGPGPIDAATTDDAALKIDAVQIAQTVIDFEVRLAEIMTEPQDLRNAKLRTNPRTLDQLSALNPTVDWPGLLEQVVGSTLMNSRNVIVTSPTYQTKLAQLVGQTDVTTLQNYFAWKMIHEMTSYLSPALRKPLDEFDAVMKGVPVDKLPERWETCVDTVSGMLSGVVGHYYVLLGFSGSSKNQSDDIVTALRQQYVESMPKLDWLDPPTREQAVLKLNAMMQKVGYSTVSPNIASPQSLAEYYNGLEMTAEDYFGNHVRSRVWNTRRDNTRAGLPVDRMEWHMSPQTVNAYYNRGANEIVFPAGILQPPFFSGSNPEYLNFGGIGAVAGHELTHGFDNNGRLYDANGAYANWWTAETMEKFEQRAQCFVKQYANFTVPNLDGGVEHVNGELTLPENLADNGGLKKAYEAWQRRWANSASSQQGADANQLLAGLEAYTREQLFFISFGRLWCSKALPQFELKKVRTDPHSPNRWRVVGVVQNSRMFAEAFHCAEGTPMNPKDKCEIW</sequence>
<keyword evidence="5" id="KW-0378">Hydrolase</keyword>
<protein>
    <recommendedName>
        <fullName evidence="14">Zincin</fullName>
    </recommendedName>
</protein>
<dbReference type="GO" id="GO:0004222">
    <property type="term" value="F:metalloendopeptidase activity"/>
    <property type="evidence" value="ECO:0007669"/>
    <property type="project" value="InterPro"/>
</dbReference>
<dbReference type="GO" id="GO:0046872">
    <property type="term" value="F:metal ion binding"/>
    <property type="evidence" value="ECO:0007669"/>
    <property type="project" value="UniProtKB-KW"/>
</dbReference>
<dbReference type="GO" id="GO:0005886">
    <property type="term" value="C:plasma membrane"/>
    <property type="evidence" value="ECO:0007669"/>
    <property type="project" value="TreeGrafter"/>
</dbReference>
<proteinExistence type="inferred from homology"/>
<evidence type="ECO:0000256" key="8">
    <source>
        <dbReference type="SAM" id="MobiDB-lite"/>
    </source>
</evidence>
<comment type="similarity">
    <text evidence="2">Belongs to the peptidase M13 family.</text>
</comment>
<feature type="region of interest" description="Disordered" evidence="8">
    <location>
        <begin position="643"/>
        <end position="692"/>
    </location>
</feature>
<keyword evidence="4" id="KW-0479">Metal-binding</keyword>
<evidence type="ECO:0000256" key="5">
    <source>
        <dbReference type="ARBA" id="ARBA00022801"/>
    </source>
</evidence>
<evidence type="ECO:0000256" key="3">
    <source>
        <dbReference type="ARBA" id="ARBA00022670"/>
    </source>
</evidence>
<dbReference type="PROSITE" id="PS51885">
    <property type="entry name" value="NEPRILYSIN"/>
    <property type="match status" value="1"/>
</dbReference>
<gene>
    <name evidence="12" type="ORF">DFQ27_003147</name>
</gene>
<feature type="signal peptide" evidence="9">
    <location>
        <begin position="1"/>
        <end position="21"/>
    </location>
</feature>
<evidence type="ECO:0000256" key="2">
    <source>
        <dbReference type="ARBA" id="ARBA00007357"/>
    </source>
</evidence>
<dbReference type="AlphaFoldDB" id="A0A9P6U631"/>
<evidence type="ECO:0000256" key="7">
    <source>
        <dbReference type="ARBA" id="ARBA00023049"/>
    </source>
</evidence>
<dbReference type="Gene3D" id="3.80.10.10">
    <property type="entry name" value="Ribonuclease Inhibitor"/>
    <property type="match status" value="1"/>
</dbReference>
<evidence type="ECO:0000313" key="13">
    <source>
        <dbReference type="Proteomes" id="UP000807716"/>
    </source>
</evidence>
<feature type="domain" description="Peptidase M13 C-terminal" evidence="10">
    <location>
        <begin position="1059"/>
        <end position="1275"/>
    </location>
</feature>
<dbReference type="SUPFAM" id="SSF52047">
    <property type="entry name" value="RNI-like"/>
    <property type="match status" value="1"/>
</dbReference>
<keyword evidence="13" id="KW-1185">Reference proteome</keyword>
<organism evidence="12 13">
    <name type="scientific">Actinomortierella ambigua</name>
    <dbReference type="NCBI Taxonomy" id="1343610"/>
    <lineage>
        <taxon>Eukaryota</taxon>
        <taxon>Fungi</taxon>
        <taxon>Fungi incertae sedis</taxon>
        <taxon>Mucoromycota</taxon>
        <taxon>Mortierellomycotina</taxon>
        <taxon>Mortierellomycetes</taxon>
        <taxon>Mortierellales</taxon>
        <taxon>Mortierellaceae</taxon>
        <taxon>Actinomortierella</taxon>
    </lineage>
</organism>
<feature type="compositionally biased region" description="Polar residues" evidence="8">
    <location>
        <begin position="672"/>
        <end position="684"/>
    </location>
</feature>
<dbReference type="Gene3D" id="3.40.390.10">
    <property type="entry name" value="Collagenase (Catalytic Domain)"/>
    <property type="match status" value="1"/>
</dbReference>
<dbReference type="Gene3D" id="1.10.1380.10">
    <property type="entry name" value="Neutral endopeptidase , domain2"/>
    <property type="match status" value="1"/>
</dbReference>
<evidence type="ECO:0000256" key="1">
    <source>
        <dbReference type="ARBA" id="ARBA00001947"/>
    </source>
</evidence>
<dbReference type="InterPro" id="IPR018497">
    <property type="entry name" value="Peptidase_M13_C"/>
</dbReference>
<dbReference type="OrthoDB" id="6475849at2759"/>
<reference evidence="12" key="1">
    <citation type="journal article" date="2020" name="Fungal Divers.">
        <title>Resolving the Mortierellaceae phylogeny through synthesis of multi-gene phylogenetics and phylogenomics.</title>
        <authorList>
            <person name="Vandepol N."/>
            <person name="Liber J."/>
            <person name="Desiro A."/>
            <person name="Na H."/>
            <person name="Kennedy M."/>
            <person name="Barry K."/>
            <person name="Grigoriev I.V."/>
            <person name="Miller A.N."/>
            <person name="O'Donnell K."/>
            <person name="Stajich J.E."/>
            <person name="Bonito G."/>
        </authorList>
    </citation>
    <scope>NUCLEOTIDE SEQUENCE</scope>
    <source>
        <strain evidence="12">BC1065</strain>
    </source>
</reference>
<evidence type="ECO:0000313" key="12">
    <source>
        <dbReference type="EMBL" id="KAG0261141.1"/>
    </source>
</evidence>
<dbReference type="InterPro" id="IPR008753">
    <property type="entry name" value="Peptidase_M13_N"/>
</dbReference>
<dbReference type="InterPro" id="IPR042089">
    <property type="entry name" value="Peptidase_M13_dom_2"/>
</dbReference>
<keyword evidence="7" id="KW-0482">Metalloprotease</keyword>
<dbReference type="PRINTS" id="PR00786">
    <property type="entry name" value="NEPRILYSIN"/>
</dbReference>
<dbReference type="InterPro" id="IPR032675">
    <property type="entry name" value="LRR_dom_sf"/>
</dbReference>
<dbReference type="PANTHER" id="PTHR11733">
    <property type="entry name" value="ZINC METALLOPROTEASE FAMILY M13 NEPRILYSIN-RELATED"/>
    <property type="match status" value="1"/>
</dbReference>
<evidence type="ECO:0000259" key="11">
    <source>
        <dbReference type="Pfam" id="PF05649"/>
    </source>
</evidence>
<dbReference type="Pfam" id="PF01431">
    <property type="entry name" value="Peptidase_M13"/>
    <property type="match status" value="1"/>
</dbReference>
<dbReference type="CDD" id="cd08662">
    <property type="entry name" value="M13"/>
    <property type="match status" value="1"/>
</dbReference>
<evidence type="ECO:0000256" key="9">
    <source>
        <dbReference type="SAM" id="SignalP"/>
    </source>
</evidence>
<name>A0A9P6U631_9FUNG</name>
<dbReference type="PANTHER" id="PTHR11733:SF167">
    <property type="entry name" value="FI17812P1-RELATED"/>
    <property type="match status" value="1"/>
</dbReference>
<dbReference type="EMBL" id="JAAAJB010000226">
    <property type="protein sequence ID" value="KAG0261141.1"/>
    <property type="molecule type" value="Genomic_DNA"/>
</dbReference>
<comment type="cofactor">
    <cofactor evidence="1">
        <name>Zn(2+)</name>
        <dbReference type="ChEBI" id="CHEBI:29105"/>
    </cofactor>
</comment>
<accession>A0A9P6U631</accession>
<keyword evidence="3" id="KW-0645">Protease</keyword>
<evidence type="ECO:0000256" key="6">
    <source>
        <dbReference type="ARBA" id="ARBA00022833"/>
    </source>
</evidence>
<comment type="caution">
    <text evidence="12">The sequence shown here is derived from an EMBL/GenBank/DDBJ whole genome shotgun (WGS) entry which is preliminary data.</text>
</comment>
<feature type="domain" description="Peptidase M13 N-terminal" evidence="11">
    <location>
        <begin position="543"/>
        <end position="996"/>
    </location>
</feature>
<keyword evidence="9" id="KW-0732">Signal</keyword>
<dbReference type="SUPFAM" id="SSF55486">
    <property type="entry name" value="Metalloproteases ('zincins'), catalytic domain"/>
    <property type="match status" value="1"/>
</dbReference>
<dbReference type="InterPro" id="IPR000718">
    <property type="entry name" value="Peptidase_M13"/>
</dbReference>
<dbReference type="GO" id="GO:0016485">
    <property type="term" value="P:protein processing"/>
    <property type="evidence" value="ECO:0007669"/>
    <property type="project" value="TreeGrafter"/>
</dbReference>
<dbReference type="Proteomes" id="UP000807716">
    <property type="component" value="Unassembled WGS sequence"/>
</dbReference>
<dbReference type="Pfam" id="PF05649">
    <property type="entry name" value="Peptidase_M13_N"/>
    <property type="match status" value="1"/>
</dbReference>
<evidence type="ECO:0000256" key="4">
    <source>
        <dbReference type="ARBA" id="ARBA00022723"/>
    </source>
</evidence>
<evidence type="ECO:0008006" key="14">
    <source>
        <dbReference type="Google" id="ProtNLM"/>
    </source>
</evidence>
<dbReference type="InterPro" id="IPR024079">
    <property type="entry name" value="MetalloPept_cat_dom_sf"/>
</dbReference>
<evidence type="ECO:0000259" key="10">
    <source>
        <dbReference type="Pfam" id="PF01431"/>
    </source>
</evidence>
<feature type="chain" id="PRO_5040128619" description="Zincin" evidence="9">
    <location>
        <begin position="22"/>
        <end position="1276"/>
    </location>
</feature>
<keyword evidence="6" id="KW-0862">Zinc</keyword>